<proteinExistence type="predicted"/>
<evidence type="ECO:0000313" key="2">
    <source>
        <dbReference type="Proteomes" id="UP001225646"/>
    </source>
</evidence>
<reference evidence="1 2" key="1">
    <citation type="submission" date="2023-07" db="EMBL/GenBank/DDBJ databases">
        <title>Genomic Encyclopedia of Type Strains, Phase IV (KMG-IV): sequencing the most valuable type-strain genomes for metagenomic binning, comparative biology and taxonomic classification.</title>
        <authorList>
            <person name="Goeker M."/>
        </authorList>
    </citation>
    <scope>NUCLEOTIDE SEQUENCE [LARGE SCALE GENOMIC DNA]</scope>
    <source>
        <strain evidence="1 2">DSM 19092</strain>
    </source>
</reference>
<dbReference type="Pfam" id="PF14178">
    <property type="entry name" value="YppF"/>
    <property type="match status" value="1"/>
</dbReference>
<accession>A0ABT9VKV9</accession>
<sequence>MNFLSLKEKFKTEKQYEATSVHELLNYVKKLYLSNEVTISEYRQLVKLLETEGARNPEEAV</sequence>
<evidence type="ECO:0008006" key="3">
    <source>
        <dbReference type="Google" id="ProtNLM"/>
    </source>
</evidence>
<name>A0ABT9VKV9_9BACI</name>
<comment type="caution">
    <text evidence="1">The sequence shown here is derived from an EMBL/GenBank/DDBJ whole genome shotgun (WGS) entry which is preliminary data.</text>
</comment>
<organism evidence="1 2">
    <name type="scientific">Aeribacillus alveayuensis</name>
    <dbReference type="NCBI Taxonomy" id="279215"/>
    <lineage>
        <taxon>Bacteria</taxon>
        <taxon>Bacillati</taxon>
        <taxon>Bacillota</taxon>
        <taxon>Bacilli</taxon>
        <taxon>Bacillales</taxon>
        <taxon>Bacillaceae</taxon>
        <taxon>Aeribacillus</taxon>
    </lineage>
</organism>
<dbReference type="RefSeq" id="WP_044749111.1">
    <property type="nucleotide sequence ID" value="NZ_JAUSTR010000001.1"/>
</dbReference>
<protein>
    <recommendedName>
        <fullName evidence="3">YppF-like protein</fullName>
    </recommendedName>
</protein>
<dbReference type="EMBL" id="JAUSTR010000001">
    <property type="protein sequence ID" value="MDQ0161581.1"/>
    <property type="molecule type" value="Genomic_DNA"/>
</dbReference>
<gene>
    <name evidence="1" type="ORF">J2S06_000651</name>
</gene>
<dbReference type="InterPro" id="IPR025553">
    <property type="entry name" value="YppF"/>
</dbReference>
<evidence type="ECO:0000313" key="1">
    <source>
        <dbReference type="EMBL" id="MDQ0161581.1"/>
    </source>
</evidence>
<dbReference type="Proteomes" id="UP001225646">
    <property type="component" value="Unassembled WGS sequence"/>
</dbReference>
<keyword evidence="2" id="KW-1185">Reference proteome</keyword>